<dbReference type="PANTHER" id="PTHR36971:SF1">
    <property type="entry name" value="METHYLTRANSFERASE DOMAIN-CONTAINING PROTEIN"/>
    <property type="match status" value="1"/>
</dbReference>
<dbReference type="Proteomes" id="UP000230683">
    <property type="component" value="Unassembled WGS sequence"/>
</dbReference>
<gene>
    <name evidence="1" type="ORF">CO178_01085</name>
</gene>
<proteinExistence type="predicted"/>
<comment type="caution">
    <text evidence="1">The sequence shown here is derived from an EMBL/GenBank/DDBJ whole genome shotgun (WGS) entry which is preliminary data.</text>
</comment>
<dbReference type="EMBL" id="PFWY01000052">
    <property type="protein sequence ID" value="PJA41015.1"/>
    <property type="molecule type" value="Genomic_DNA"/>
</dbReference>
<accession>A0A2M7X4B4</accession>
<dbReference type="AlphaFoldDB" id="A0A2M7X4B4"/>
<reference evidence="2" key="1">
    <citation type="submission" date="2017-09" db="EMBL/GenBank/DDBJ databases">
        <title>Depth-based differentiation of microbial function through sediment-hosted aquifers and enrichment of novel symbionts in the deep terrestrial subsurface.</title>
        <authorList>
            <person name="Probst A.J."/>
            <person name="Ladd B."/>
            <person name="Jarett J.K."/>
            <person name="Geller-Mcgrath D.E."/>
            <person name="Sieber C.M.K."/>
            <person name="Emerson J.B."/>
            <person name="Anantharaman K."/>
            <person name="Thomas B.C."/>
            <person name="Malmstrom R."/>
            <person name="Stieglmeier M."/>
            <person name="Klingl A."/>
            <person name="Woyke T."/>
            <person name="Ryan C.M."/>
            <person name="Banfield J.F."/>
        </authorList>
    </citation>
    <scope>NUCLEOTIDE SEQUENCE [LARGE SCALE GENOMIC DNA]</scope>
</reference>
<evidence type="ECO:0000313" key="2">
    <source>
        <dbReference type="Proteomes" id="UP000230683"/>
    </source>
</evidence>
<sequence length="167" mass="19067">MSTKSGTYKGHRFHGDPIRFEVVANFIFETWKRDIKYIADVAGGRGMLSRLLNKKFNYESTVIDPRGYSLVGVSNIKEEYHLEDASYYDLVVGLHPDQATRVVAESALVTNTLLIPCCNFWNKTTPLNTNELINEISKYYDDNNVKYEKITLNFSGPKNIALATFRN</sequence>
<name>A0A2M7X4B4_UNCKA</name>
<dbReference type="PANTHER" id="PTHR36971">
    <property type="entry name" value="UNNAMED PRODUCT"/>
    <property type="match status" value="1"/>
</dbReference>
<evidence type="ECO:0008006" key="3">
    <source>
        <dbReference type="Google" id="ProtNLM"/>
    </source>
</evidence>
<protein>
    <recommendedName>
        <fullName evidence="3">Class I SAM-dependent methyltransferase</fullName>
    </recommendedName>
</protein>
<evidence type="ECO:0000313" key="1">
    <source>
        <dbReference type="EMBL" id="PJA41015.1"/>
    </source>
</evidence>
<organism evidence="1 2">
    <name type="scientific">candidate division WWE3 bacterium CG_4_9_14_3_um_filter_34_6</name>
    <dbReference type="NCBI Taxonomy" id="1975079"/>
    <lineage>
        <taxon>Bacteria</taxon>
        <taxon>Katanobacteria</taxon>
    </lineage>
</organism>